<protein>
    <submittedName>
        <fullName evidence="3">Uncharacterized protein</fullName>
    </submittedName>
</protein>
<feature type="transmembrane region" description="Helical" evidence="2">
    <location>
        <begin position="175"/>
        <end position="194"/>
    </location>
</feature>
<evidence type="ECO:0000256" key="1">
    <source>
        <dbReference type="SAM" id="MobiDB-lite"/>
    </source>
</evidence>
<dbReference type="Proteomes" id="UP000638648">
    <property type="component" value="Unassembled WGS sequence"/>
</dbReference>
<accession>A0A927MXQ2</accession>
<evidence type="ECO:0000313" key="3">
    <source>
        <dbReference type="EMBL" id="MBE1605125.1"/>
    </source>
</evidence>
<dbReference type="EMBL" id="JADBEM010000001">
    <property type="protein sequence ID" value="MBE1605125.1"/>
    <property type="molecule type" value="Genomic_DNA"/>
</dbReference>
<organism evidence="3 4">
    <name type="scientific">Actinopolymorpha pittospori</name>
    <dbReference type="NCBI Taxonomy" id="648752"/>
    <lineage>
        <taxon>Bacteria</taxon>
        <taxon>Bacillati</taxon>
        <taxon>Actinomycetota</taxon>
        <taxon>Actinomycetes</taxon>
        <taxon>Propionibacteriales</taxon>
        <taxon>Actinopolymorphaceae</taxon>
        <taxon>Actinopolymorpha</taxon>
    </lineage>
</organism>
<dbReference type="RefSeq" id="WP_192749515.1">
    <property type="nucleotide sequence ID" value="NZ_BAABJL010000133.1"/>
</dbReference>
<feature type="region of interest" description="Disordered" evidence="1">
    <location>
        <begin position="1"/>
        <end position="50"/>
    </location>
</feature>
<reference evidence="3" key="1">
    <citation type="submission" date="2020-10" db="EMBL/GenBank/DDBJ databases">
        <title>Sequencing the genomes of 1000 actinobacteria strains.</title>
        <authorList>
            <person name="Klenk H.-P."/>
        </authorList>
    </citation>
    <scope>NUCLEOTIDE SEQUENCE</scope>
    <source>
        <strain evidence="3">DSM 45354</strain>
    </source>
</reference>
<dbReference type="AlphaFoldDB" id="A0A927MXQ2"/>
<evidence type="ECO:0000313" key="4">
    <source>
        <dbReference type="Proteomes" id="UP000638648"/>
    </source>
</evidence>
<keyword evidence="2" id="KW-1133">Transmembrane helix</keyword>
<keyword evidence="2" id="KW-0472">Membrane</keyword>
<comment type="caution">
    <text evidence="3">The sequence shown here is derived from an EMBL/GenBank/DDBJ whole genome shotgun (WGS) entry which is preliminary data.</text>
</comment>
<sequence length="196" mass="20609">MTTNSGPGPSFDRPGGVPHTAADGGQPAPGSAAATDDGRLEQLGPDTLPAFEALETRAEQDDDLPLEAATAYGIEGYDPDDPWNAVLCVENEHAVTVLPLTPKSLDHLVTALSEVRDAQRIALGVDPDDIPGPDEPSEPEERRPGALRQMTQAARFATGSASVARLWNTSLKGRMVIIGGAVLFVLLGFLASVFTR</sequence>
<gene>
    <name evidence="3" type="ORF">HEB94_001973</name>
</gene>
<proteinExistence type="predicted"/>
<feature type="compositionally biased region" description="Acidic residues" evidence="1">
    <location>
        <begin position="126"/>
        <end position="138"/>
    </location>
</feature>
<feature type="region of interest" description="Disordered" evidence="1">
    <location>
        <begin position="124"/>
        <end position="145"/>
    </location>
</feature>
<evidence type="ECO:0000256" key="2">
    <source>
        <dbReference type="SAM" id="Phobius"/>
    </source>
</evidence>
<keyword evidence="4" id="KW-1185">Reference proteome</keyword>
<name>A0A927MXQ2_9ACTN</name>
<keyword evidence="2" id="KW-0812">Transmembrane</keyword>